<dbReference type="SUPFAM" id="SSF51621">
    <property type="entry name" value="Phosphoenolpyruvate/pyruvate domain"/>
    <property type="match status" value="1"/>
</dbReference>
<evidence type="ECO:0000256" key="4">
    <source>
        <dbReference type="PIRSR" id="PIRSR015582-2"/>
    </source>
</evidence>
<dbReference type="Gene3D" id="3.20.20.60">
    <property type="entry name" value="Phosphoenolpyruvate-binding domains"/>
    <property type="match status" value="1"/>
</dbReference>
<sequence>MAIPSPYALGATLYMPATRDDILDVVFAEKIPELRSLVVCLEDAVALIDVETALVNLRNVLTRIQDRGGRPVNGPLLFVRPRDAAMAKILNDWPLMAHVDGFVVPKLSLQSLASWEDAVTNPELALMPTLETPEVFNPTAMVELGQALKVNLGERIIALRIGGNDLMGCLGLRRNPAMTLYGTPMGYVIPMLSGVMGSQGFALTAPVFEQLATPDIMEQELALDISNGMVGKTAIHPSQVNIIQNAFRVSLEDLNCARMILNSVAPAVFKYNDAMCEPATHYKWATHIMERAKWHGVLPTPASIVDASIRLAEAVS</sequence>
<dbReference type="OrthoDB" id="348111at2"/>
<comment type="caution">
    <text evidence="6">The sequence shown here is derived from an EMBL/GenBank/DDBJ whole genome shotgun (WGS) entry which is preliminary data.</text>
</comment>
<keyword evidence="2 4" id="KW-0479">Metal-binding</keyword>
<dbReference type="InterPro" id="IPR015813">
    <property type="entry name" value="Pyrv/PenolPyrv_kinase-like_dom"/>
</dbReference>
<evidence type="ECO:0000313" key="5">
    <source>
        <dbReference type="EMBL" id="GFM92062.1"/>
    </source>
</evidence>
<dbReference type="Proteomes" id="UP000614982">
    <property type="component" value="Unassembled WGS sequence"/>
</dbReference>
<dbReference type="PANTHER" id="PTHR32308:SF10">
    <property type="entry name" value="CITRATE LYASE SUBUNIT BETA"/>
    <property type="match status" value="1"/>
</dbReference>
<feature type="binding site" evidence="4">
    <location>
        <position position="165"/>
    </location>
    <ligand>
        <name>Mg(2+)</name>
        <dbReference type="ChEBI" id="CHEBI:18420"/>
    </ligand>
</feature>
<dbReference type="InterPro" id="IPR039480">
    <property type="entry name" value="C-C_Bond_Lyase-like"/>
</dbReference>
<dbReference type="AlphaFoldDB" id="A0A3M4VYX8"/>
<evidence type="ECO:0000256" key="2">
    <source>
        <dbReference type="ARBA" id="ARBA00022723"/>
    </source>
</evidence>
<reference evidence="6 7" key="1">
    <citation type="submission" date="2018-08" db="EMBL/GenBank/DDBJ databases">
        <title>Recombination of ecologically and evolutionarily significant loci maintains genetic cohesion in the Pseudomonas syringae species complex.</title>
        <authorList>
            <person name="Dillon M."/>
            <person name="Thakur S."/>
            <person name="Almeida R.N.D."/>
            <person name="Weir B.S."/>
            <person name="Guttman D.S."/>
        </authorList>
    </citation>
    <scope>NUCLEOTIDE SEQUENCE [LARGE SCALE GENOMIC DNA]</scope>
    <source>
        <strain evidence="6 7">ICMP 6917</strain>
    </source>
</reference>
<organism evidence="6 7">
    <name type="scientific">Pseudomonas cichorii</name>
    <dbReference type="NCBI Taxonomy" id="36746"/>
    <lineage>
        <taxon>Bacteria</taxon>
        <taxon>Pseudomonadati</taxon>
        <taxon>Pseudomonadota</taxon>
        <taxon>Gammaproteobacteria</taxon>
        <taxon>Pseudomonadales</taxon>
        <taxon>Pseudomonadaceae</taxon>
        <taxon>Pseudomonas</taxon>
    </lineage>
</organism>
<dbReference type="PANTHER" id="PTHR32308">
    <property type="entry name" value="LYASE BETA SUBUNIT, PUTATIVE (AFU_ORTHOLOGUE AFUA_4G13030)-RELATED"/>
    <property type="match status" value="1"/>
</dbReference>
<keyword evidence="3 4" id="KW-0460">Magnesium</keyword>
<proteinExistence type="predicted"/>
<dbReference type="Proteomes" id="UP000278332">
    <property type="component" value="Unassembled WGS sequence"/>
</dbReference>
<dbReference type="GO" id="GO:0006107">
    <property type="term" value="P:oxaloacetate metabolic process"/>
    <property type="evidence" value="ECO:0007669"/>
    <property type="project" value="TreeGrafter"/>
</dbReference>
<evidence type="ECO:0000256" key="1">
    <source>
        <dbReference type="ARBA" id="ARBA00001946"/>
    </source>
</evidence>
<dbReference type="InterPro" id="IPR011206">
    <property type="entry name" value="Citrate_lyase_beta/mcl1/mcl2"/>
</dbReference>
<dbReference type="Pfam" id="PF15617">
    <property type="entry name" value="C-C_Bond_Lyase"/>
    <property type="match status" value="1"/>
</dbReference>
<dbReference type="EMBL" id="RBRY01000086">
    <property type="protein sequence ID" value="RMR57034.1"/>
    <property type="molecule type" value="Genomic_DNA"/>
</dbReference>
<dbReference type="EMBL" id="BLWA01000004">
    <property type="protein sequence ID" value="GFM92062.1"/>
    <property type="molecule type" value="Genomic_DNA"/>
</dbReference>
<gene>
    <name evidence="6" type="ORF">ALP84_02068</name>
    <name evidence="5" type="ORF">PSCICP_20340</name>
</gene>
<protein>
    <submittedName>
        <fullName evidence="5">Citrate lyase</fullName>
    </submittedName>
</protein>
<dbReference type="GO" id="GO:0016829">
    <property type="term" value="F:lyase activity"/>
    <property type="evidence" value="ECO:0007669"/>
    <property type="project" value="UniProtKB-KW"/>
</dbReference>
<accession>A0A3M4VYX8</accession>
<comment type="cofactor">
    <cofactor evidence="1">
        <name>Mg(2+)</name>
        <dbReference type="ChEBI" id="CHEBI:18420"/>
    </cofactor>
</comment>
<dbReference type="GeneID" id="93660991"/>
<dbReference type="InterPro" id="IPR040442">
    <property type="entry name" value="Pyrv_kinase-like_dom_sf"/>
</dbReference>
<dbReference type="PIRSF" id="PIRSF015582">
    <property type="entry name" value="Cit_lyase_B"/>
    <property type="match status" value="1"/>
</dbReference>
<evidence type="ECO:0000313" key="6">
    <source>
        <dbReference type="EMBL" id="RMR57034.1"/>
    </source>
</evidence>
<evidence type="ECO:0000256" key="3">
    <source>
        <dbReference type="ARBA" id="ARBA00022842"/>
    </source>
</evidence>
<name>A0A3M4VYX8_PSECI</name>
<reference evidence="5 8" key="2">
    <citation type="submission" date="2020-05" db="EMBL/GenBank/DDBJ databases">
        <title>Genetic diversity of Pseudomonas cichorii.</title>
        <authorList>
            <person name="Tani S."/>
            <person name="Yagi H."/>
            <person name="Hashimoto S."/>
            <person name="Iiyama K."/>
            <person name="Furuya N."/>
        </authorList>
    </citation>
    <scope>NUCLEOTIDE SEQUENCE [LARGE SCALE GENOMIC DNA]</scope>
    <source>
        <strain evidence="5 8">LMG 2162</strain>
    </source>
</reference>
<keyword evidence="8" id="KW-1185">Reference proteome</keyword>
<evidence type="ECO:0000313" key="8">
    <source>
        <dbReference type="Proteomes" id="UP000614982"/>
    </source>
</evidence>
<dbReference type="GO" id="GO:0000287">
    <property type="term" value="F:magnesium ion binding"/>
    <property type="evidence" value="ECO:0007669"/>
    <property type="project" value="TreeGrafter"/>
</dbReference>
<evidence type="ECO:0000313" key="7">
    <source>
        <dbReference type="Proteomes" id="UP000278332"/>
    </source>
</evidence>
<dbReference type="RefSeq" id="WP_025261822.1">
    <property type="nucleotide sequence ID" value="NZ_BLVX01000029.1"/>
</dbReference>
<keyword evidence="5" id="KW-0456">Lyase</keyword>